<evidence type="ECO:0000256" key="3">
    <source>
        <dbReference type="ARBA" id="ARBA00022691"/>
    </source>
</evidence>
<organism evidence="5 6">
    <name type="scientific">Purpureocillium takamizusanense</name>
    <dbReference type="NCBI Taxonomy" id="2060973"/>
    <lineage>
        <taxon>Eukaryota</taxon>
        <taxon>Fungi</taxon>
        <taxon>Dikarya</taxon>
        <taxon>Ascomycota</taxon>
        <taxon>Pezizomycotina</taxon>
        <taxon>Sordariomycetes</taxon>
        <taxon>Hypocreomycetidae</taxon>
        <taxon>Hypocreales</taxon>
        <taxon>Ophiocordycipitaceae</taxon>
        <taxon>Purpureocillium</taxon>
    </lineage>
</organism>
<dbReference type="GeneID" id="72072218"/>
<dbReference type="OrthoDB" id="2410195at2759"/>
<dbReference type="SUPFAM" id="SSF53335">
    <property type="entry name" value="S-adenosyl-L-methionine-dependent methyltransferases"/>
    <property type="match status" value="1"/>
</dbReference>
<dbReference type="RefSeq" id="XP_047848019.1">
    <property type="nucleotide sequence ID" value="XM_047992006.1"/>
</dbReference>
<dbReference type="PROSITE" id="PS51683">
    <property type="entry name" value="SAM_OMT_II"/>
    <property type="match status" value="1"/>
</dbReference>
<proteinExistence type="predicted"/>
<dbReference type="Proteomes" id="UP000829364">
    <property type="component" value="Chromosome 12"/>
</dbReference>
<evidence type="ECO:0000313" key="6">
    <source>
        <dbReference type="Proteomes" id="UP000829364"/>
    </source>
</evidence>
<sequence length="284" mass="31477">MVKQLEEDKFSSESITRELAGPALESGVHLLFDLHDRTFQALPEFLAENGYKDISDSQNGIFQKAFGTDLACYEYLALDTKLQGQFQDSMALHSPTSGDWLSALPGHLVEETPALEHDPVLFVDIGGGMGHQSIRLRERYPNAIGRVILQDMQVTIDRISKPMPHGVEAMVHGLFDPQPVKGAKLYYLRNVLHGLPDRDGVTVLENIRTAMSPESRLVIDDIVVPGQGASREICQLDFIMMASIAGKKRTKGEWQSLLDAAGYKIVDICTYDWVAHDSLIIASL</sequence>
<dbReference type="GO" id="GO:0008171">
    <property type="term" value="F:O-methyltransferase activity"/>
    <property type="evidence" value="ECO:0007669"/>
    <property type="project" value="InterPro"/>
</dbReference>
<reference evidence="5" key="1">
    <citation type="submission" date="2021-11" db="EMBL/GenBank/DDBJ databases">
        <title>Purpureocillium_takamizusanense_genome.</title>
        <authorList>
            <person name="Nguyen N.-H."/>
        </authorList>
    </citation>
    <scope>NUCLEOTIDE SEQUENCE</scope>
    <source>
        <strain evidence="5">PT3</strain>
    </source>
</reference>
<dbReference type="InterPro" id="IPR016461">
    <property type="entry name" value="COMT-like"/>
</dbReference>
<name>A0A9Q8QQE3_9HYPO</name>
<protein>
    <recommendedName>
        <fullName evidence="4">O-methyltransferase C-terminal domain-containing protein</fullName>
    </recommendedName>
</protein>
<dbReference type="PANTHER" id="PTHR43712:SF4">
    <property type="entry name" value="O-METHYLTRANSFERASE DOMAIN-CONTAINING PROTEIN"/>
    <property type="match status" value="1"/>
</dbReference>
<keyword evidence="3" id="KW-0949">S-adenosyl-L-methionine</keyword>
<keyword evidence="1" id="KW-0489">Methyltransferase</keyword>
<dbReference type="AlphaFoldDB" id="A0A9Q8QQE3"/>
<gene>
    <name evidence="5" type="ORF">JDV02_010274</name>
</gene>
<dbReference type="InterPro" id="IPR029063">
    <property type="entry name" value="SAM-dependent_MTases_sf"/>
</dbReference>
<evidence type="ECO:0000256" key="1">
    <source>
        <dbReference type="ARBA" id="ARBA00022603"/>
    </source>
</evidence>
<dbReference type="EMBL" id="CP086365">
    <property type="protein sequence ID" value="UNI24538.1"/>
    <property type="molecule type" value="Genomic_DNA"/>
</dbReference>
<feature type="domain" description="O-methyltransferase C-terminal" evidence="4">
    <location>
        <begin position="55"/>
        <end position="264"/>
    </location>
</feature>
<evidence type="ECO:0000256" key="2">
    <source>
        <dbReference type="ARBA" id="ARBA00022679"/>
    </source>
</evidence>
<dbReference type="Gene3D" id="3.40.50.150">
    <property type="entry name" value="Vaccinia Virus protein VP39"/>
    <property type="match status" value="1"/>
</dbReference>
<dbReference type="KEGG" id="ptkz:JDV02_010274"/>
<dbReference type="GO" id="GO:0032259">
    <property type="term" value="P:methylation"/>
    <property type="evidence" value="ECO:0007669"/>
    <property type="project" value="UniProtKB-KW"/>
</dbReference>
<dbReference type="PANTHER" id="PTHR43712">
    <property type="entry name" value="PUTATIVE (AFU_ORTHOLOGUE AFUA_4G14580)-RELATED"/>
    <property type="match status" value="1"/>
</dbReference>
<evidence type="ECO:0000259" key="4">
    <source>
        <dbReference type="Pfam" id="PF00891"/>
    </source>
</evidence>
<dbReference type="Pfam" id="PF00891">
    <property type="entry name" value="Methyltransf_2"/>
    <property type="match status" value="1"/>
</dbReference>
<accession>A0A9Q8QQE3</accession>
<keyword evidence="2" id="KW-0808">Transferase</keyword>
<evidence type="ECO:0000313" key="5">
    <source>
        <dbReference type="EMBL" id="UNI24538.1"/>
    </source>
</evidence>
<keyword evidence="6" id="KW-1185">Reference proteome</keyword>
<dbReference type="InterPro" id="IPR001077">
    <property type="entry name" value="COMT_C"/>
</dbReference>